<accession>A0A6A5YK85</accession>
<feature type="compositionally biased region" description="Basic and acidic residues" evidence="1">
    <location>
        <begin position="28"/>
        <end position="43"/>
    </location>
</feature>
<feature type="transmembrane region" description="Helical" evidence="2">
    <location>
        <begin position="233"/>
        <end position="261"/>
    </location>
</feature>
<proteinExistence type="predicted"/>
<feature type="transmembrane region" description="Helical" evidence="2">
    <location>
        <begin position="160"/>
        <end position="189"/>
    </location>
</feature>
<name>A0A6A5YK85_9PLEO</name>
<dbReference type="AlphaFoldDB" id="A0A6A5YK85"/>
<keyword evidence="4" id="KW-1185">Reference proteome</keyword>
<evidence type="ECO:0000313" key="4">
    <source>
        <dbReference type="Proteomes" id="UP000799770"/>
    </source>
</evidence>
<organism evidence="3 4">
    <name type="scientific">Lophiotrema nucula</name>
    <dbReference type="NCBI Taxonomy" id="690887"/>
    <lineage>
        <taxon>Eukaryota</taxon>
        <taxon>Fungi</taxon>
        <taxon>Dikarya</taxon>
        <taxon>Ascomycota</taxon>
        <taxon>Pezizomycotina</taxon>
        <taxon>Dothideomycetes</taxon>
        <taxon>Pleosporomycetidae</taxon>
        <taxon>Pleosporales</taxon>
        <taxon>Lophiotremataceae</taxon>
        <taxon>Lophiotrema</taxon>
    </lineage>
</organism>
<keyword evidence="2" id="KW-0472">Membrane</keyword>
<dbReference type="Proteomes" id="UP000799770">
    <property type="component" value="Unassembled WGS sequence"/>
</dbReference>
<evidence type="ECO:0000313" key="3">
    <source>
        <dbReference type="EMBL" id="KAF2107360.1"/>
    </source>
</evidence>
<dbReference type="EMBL" id="ML977355">
    <property type="protein sequence ID" value="KAF2107360.1"/>
    <property type="molecule type" value="Genomic_DNA"/>
</dbReference>
<feature type="region of interest" description="Disordered" evidence="1">
    <location>
        <begin position="106"/>
        <end position="137"/>
    </location>
</feature>
<sequence>MDPQVPPTAPPTTLHQQQHHVQRSPRPNHNDSEYTYEETDRYSRQTYSVEQRGSKSSNGRGHDSVISHPFSPKASSPPSPSSSISSAGRKHRSIDQIQYAAPITLSAPPRAHLDPEKANGSSHGTRTPNRVSSSNPDVTAVVYDSGEYHEKGPEDKAVKLLLFLSGPCVLLSFLITLWTFLALFIALLLQPFRLCTAKTSMSSQITAFLAPPLNLQLHLIYSFASATEYSPPMLVVVNLFSPVVAIGVAMAAWTAAFFWFFSAILGDPAGQDGHNDGRESILGVRNWWERWLSRGLR</sequence>
<feature type="region of interest" description="Disordered" evidence="1">
    <location>
        <begin position="1"/>
        <end position="91"/>
    </location>
</feature>
<evidence type="ECO:0000256" key="1">
    <source>
        <dbReference type="SAM" id="MobiDB-lite"/>
    </source>
</evidence>
<feature type="compositionally biased region" description="Pro residues" evidence="1">
    <location>
        <begin position="1"/>
        <end position="10"/>
    </location>
</feature>
<feature type="compositionally biased region" description="Polar residues" evidence="1">
    <location>
        <begin position="119"/>
        <end position="137"/>
    </location>
</feature>
<protein>
    <submittedName>
        <fullName evidence="3">Uncharacterized protein</fullName>
    </submittedName>
</protein>
<feature type="transmembrane region" description="Helical" evidence="2">
    <location>
        <begin position="201"/>
        <end position="221"/>
    </location>
</feature>
<gene>
    <name evidence="3" type="ORF">BDV96DRAFT_506401</name>
</gene>
<keyword evidence="2" id="KW-1133">Transmembrane helix</keyword>
<evidence type="ECO:0000256" key="2">
    <source>
        <dbReference type="SAM" id="Phobius"/>
    </source>
</evidence>
<keyword evidence="2" id="KW-0812">Transmembrane</keyword>
<feature type="compositionally biased region" description="Polar residues" evidence="1">
    <location>
        <begin position="44"/>
        <end position="59"/>
    </location>
</feature>
<dbReference type="OrthoDB" id="5420214at2759"/>
<reference evidence="3" key="1">
    <citation type="journal article" date="2020" name="Stud. Mycol.">
        <title>101 Dothideomycetes genomes: a test case for predicting lifestyles and emergence of pathogens.</title>
        <authorList>
            <person name="Haridas S."/>
            <person name="Albert R."/>
            <person name="Binder M."/>
            <person name="Bloem J."/>
            <person name="Labutti K."/>
            <person name="Salamov A."/>
            <person name="Andreopoulos B."/>
            <person name="Baker S."/>
            <person name="Barry K."/>
            <person name="Bills G."/>
            <person name="Bluhm B."/>
            <person name="Cannon C."/>
            <person name="Castanera R."/>
            <person name="Culley D."/>
            <person name="Daum C."/>
            <person name="Ezra D."/>
            <person name="Gonzalez J."/>
            <person name="Henrissat B."/>
            <person name="Kuo A."/>
            <person name="Liang C."/>
            <person name="Lipzen A."/>
            <person name="Lutzoni F."/>
            <person name="Magnuson J."/>
            <person name="Mondo S."/>
            <person name="Nolan M."/>
            <person name="Ohm R."/>
            <person name="Pangilinan J."/>
            <person name="Park H.-J."/>
            <person name="Ramirez L."/>
            <person name="Alfaro M."/>
            <person name="Sun H."/>
            <person name="Tritt A."/>
            <person name="Yoshinaga Y."/>
            <person name="Zwiers L.-H."/>
            <person name="Turgeon B."/>
            <person name="Goodwin S."/>
            <person name="Spatafora J."/>
            <person name="Crous P."/>
            <person name="Grigoriev I."/>
        </authorList>
    </citation>
    <scope>NUCLEOTIDE SEQUENCE</scope>
    <source>
        <strain evidence="3">CBS 627.86</strain>
    </source>
</reference>